<dbReference type="SUPFAM" id="SSF48452">
    <property type="entry name" value="TPR-like"/>
    <property type="match status" value="1"/>
</dbReference>
<evidence type="ECO:0000313" key="4">
    <source>
        <dbReference type="EMBL" id="KAJ8604883.1"/>
    </source>
</evidence>
<sequence length="349" mass="38939">MAALPDDWETAYETYSTRLDEKPHDHHTLCNRSFVLLRLNRLEEALDDADHCVNVNPDAAKGHLRRAQALEKLDRKTEALAAAKKAVRLEPTDDAARKLLLKLDDGFRAGISVLHQLLHDAADRRAAVASMLHQRDILAEKWARLDVGARRKLVTRMLSKGFDEIKTAFLDHFRPLEAVVNDAGVDIGLLQQELLAANVVLMTDAVDDATLADAKGRDEPPVLRYVLAAAENRENSPQVCGDAMTALIDSYRFPPFREHPQADRYSNDLIKAQRTTLCLVVSHLLLGGDGLPTITPRHHHRDDGKRPDEKRDDDDDDDRRSDYGDDDWECSSSEEEETKTSGGGSSSAN</sequence>
<proteinExistence type="predicted"/>
<dbReference type="SMART" id="SM00028">
    <property type="entry name" value="TPR"/>
    <property type="match status" value="2"/>
</dbReference>
<feature type="region of interest" description="Disordered" evidence="3">
    <location>
        <begin position="290"/>
        <end position="349"/>
    </location>
</feature>
<dbReference type="InterPro" id="IPR019734">
    <property type="entry name" value="TPR_rpt"/>
</dbReference>
<name>A0AAD7UFV7_9STRA</name>
<dbReference type="Proteomes" id="UP001230188">
    <property type="component" value="Unassembled WGS sequence"/>
</dbReference>
<dbReference type="PANTHER" id="PTHR22904:SF523">
    <property type="entry name" value="STRESS-INDUCED-PHOSPHOPROTEIN 1"/>
    <property type="match status" value="1"/>
</dbReference>
<dbReference type="InterPro" id="IPR011990">
    <property type="entry name" value="TPR-like_helical_dom_sf"/>
</dbReference>
<evidence type="ECO:0000256" key="3">
    <source>
        <dbReference type="SAM" id="MobiDB-lite"/>
    </source>
</evidence>
<comment type="caution">
    <text evidence="4">The sequence shown here is derived from an EMBL/GenBank/DDBJ whole genome shotgun (WGS) entry which is preliminary data.</text>
</comment>
<evidence type="ECO:0000313" key="5">
    <source>
        <dbReference type="Proteomes" id="UP001230188"/>
    </source>
</evidence>
<accession>A0AAD7UFV7</accession>
<reference evidence="4" key="1">
    <citation type="submission" date="2023-01" db="EMBL/GenBank/DDBJ databases">
        <title>Metagenome sequencing of chrysophaentin producing Chrysophaeum taylorii.</title>
        <authorList>
            <person name="Davison J."/>
            <person name="Bewley C."/>
        </authorList>
    </citation>
    <scope>NUCLEOTIDE SEQUENCE</scope>
    <source>
        <strain evidence="4">NIES-1699</strain>
    </source>
</reference>
<feature type="compositionally biased region" description="Acidic residues" evidence="3">
    <location>
        <begin position="324"/>
        <end position="337"/>
    </location>
</feature>
<evidence type="ECO:0000256" key="2">
    <source>
        <dbReference type="ARBA" id="ARBA00022803"/>
    </source>
</evidence>
<keyword evidence="2" id="KW-0802">TPR repeat</keyword>
<dbReference type="PANTHER" id="PTHR22904">
    <property type="entry name" value="TPR REPEAT CONTAINING PROTEIN"/>
    <property type="match status" value="1"/>
</dbReference>
<protein>
    <submittedName>
        <fullName evidence="4">Uncharacterized protein</fullName>
    </submittedName>
</protein>
<organism evidence="4 5">
    <name type="scientific">Chrysophaeum taylorii</name>
    <dbReference type="NCBI Taxonomy" id="2483200"/>
    <lineage>
        <taxon>Eukaryota</taxon>
        <taxon>Sar</taxon>
        <taxon>Stramenopiles</taxon>
        <taxon>Ochrophyta</taxon>
        <taxon>Pelagophyceae</taxon>
        <taxon>Pelagomonadales</taxon>
        <taxon>Pelagomonadaceae</taxon>
        <taxon>Chrysophaeum</taxon>
    </lineage>
</organism>
<keyword evidence="1" id="KW-0677">Repeat</keyword>
<dbReference type="EMBL" id="JAQMWT010000321">
    <property type="protein sequence ID" value="KAJ8604883.1"/>
    <property type="molecule type" value="Genomic_DNA"/>
</dbReference>
<dbReference type="Pfam" id="PF13181">
    <property type="entry name" value="TPR_8"/>
    <property type="match status" value="1"/>
</dbReference>
<dbReference type="AlphaFoldDB" id="A0AAD7UFV7"/>
<keyword evidence="5" id="KW-1185">Reference proteome</keyword>
<gene>
    <name evidence="4" type="ORF">CTAYLR_010414</name>
</gene>
<feature type="compositionally biased region" description="Basic and acidic residues" evidence="3">
    <location>
        <begin position="301"/>
        <end position="310"/>
    </location>
</feature>
<evidence type="ECO:0000256" key="1">
    <source>
        <dbReference type="ARBA" id="ARBA00022737"/>
    </source>
</evidence>
<dbReference type="Gene3D" id="1.25.40.10">
    <property type="entry name" value="Tetratricopeptide repeat domain"/>
    <property type="match status" value="1"/>
</dbReference>
<dbReference type="GO" id="GO:0051879">
    <property type="term" value="F:Hsp90 protein binding"/>
    <property type="evidence" value="ECO:0007669"/>
    <property type="project" value="TreeGrafter"/>
</dbReference>